<dbReference type="InterPro" id="IPR007462">
    <property type="entry name" value="COV1-like"/>
</dbReference>
<organism evidence="2 3">
    <name type="scientific">Novispirillum itersonii</name>
    <name type="common">Aquaspirillum itersonii</name>
    <dbReference type="NCBI Taxonomy" id="189"/>
    <lineage>
        <taxon>Bacteria</taxon>
        <taxon>Pseudomonadati</taxon>
        <taxon>Pseudomonadota</taxon>
        <taxon>Alphaproteobacteria</taxon>
        <taxon>Rhodospirillales</taxon>
        <taxon>Novispirillaceae</taxon>
        <taxon>Novispirillum</taxon>
    </lineage>
</organism>
<dbReference type="EMBL" id="JACIIX010000004">
    <property type="protein sequence ID" value="MBB6209996.1"/>
    <property type="molecule type" value="Genomic_DNA"/>
</dbReference>
<comment type="caution">
    <text evidence="2">The sequence shown here is derived from an EMBL/GenBank/DDBJ whole genome shotgun (WGS) entry which is preliminary data.</text>
</comment>
<sequence>MTDSPSASPPDGAKTPIVRITLGARLKAYLFAGMLVTAPVAVTLYIAWNLISFVDEKVGSVLPHGYSPNDYLPFSIPGVGLLVLLVFLVLVGMLAAGFLGRFVIGLSESILARMPVVRSIYSAVKQIFETVLKSQSNAFRQVVLVQFPHPGAWTLGLISGSTQGEVAEKLGQHHGGASLVTVFVPTTPNPTSGYILFVRETDVIALDMTVDDGLKFVVSGGIVTPPMRDKIAEYEKNAVP</sequence>
<proteinExistence type="predicted"/>
<feature type="transmembrane region" description="Helical" evidence="1">
    <location>
        <begin position="28"/>
        <end position="51"/>
    </location>
</feature>
<keyword evidence="1" id="KW-0812">Transmembrane</keyword>
<keyword evidence="1" id="KW-1133">Transmembrane helix</keyword>
<dbReference type="Proteomes" id="UP000544872">
    <property type="component" value="Unassembled WGS sequence"/>
</dbReference>
<gene>
    <name evidence="2" type="ORF">FHS48_001406</name>
</gene>
<reference evidence="2 3" key="1">
    <citation type="submission" date="2020-08" db="EMBL/GenBank/DDBJ databases">
        <title>Genomic Encyclopedia of Type Strains, Phase IV (KMG-IV): sequencing the most valuable type-strain genomes for metagenomic binning, comparative biology and taxonomic classification.</title>
        <authorList>
            <person name="Goeker M."/>
        </authorList>
    </citation>
    <scope>NUCLEOTIDE SEQUENCE [LARGE SCALE GENOMIC DNA]</scope>
    <source>
        <strain evidence="2 3">DSM 11590</strain>
    </source>
</reference>
<dbReference type="PANTHER" id="PTHR31876">
    <property type="entry name" value="COV-LIKE PROTEIN 1"/>
    <property type="match status" value="1"/>
</dbReference>
<name>A0A7W9ZEF6_NOVIT</name>
<dbReference type="PANTHER" id="PTHR31876:SF26">
    <property type="entry name" value="PROTEIN LIKE COV 2"/>
    <property type="match status" value="1"/>
</dbReference>
<evidence type="ECO:0000313" key="3">
    <source>
        <dbReference type="Proteomes" id="UP000544872"/>
    </source>
</evidence>
<evidence type="ECO:0000313" key="2">
    <source>
        <dbReference type="EMBL" id="MBB6209996.1"/>
    </source>
</evidence>
<accession>A0A7W9ZEF6</accession>
<dbReference type="RefSeq" id="WP_184262761.1">
    <property type="nucleotide sequence ID" value="NZ_JACIIX010000004.1"/>
</dbReference>
<keyword evidence="3" id="KW-1185">Reference proteome</keyword>
<feature type="transmembrane region" description="Helical" evidence="1">
    <location>
        <begin position="71"/>
        <end position="104"/>
    </location>
</feature>
<keyword evidence="1" id="KW-0472">Membrane</keyword>
<protein>
    <submittedName>
        <fullName evidence="2">Putative membrane protein</fullName>
    </submittedName>
</protein>
<dbReference type="AlphaFoldDB" id="A0A7W9ZEF6"/>
<dbReference type="Pfam" id="PF04367">
    <property type="entry name" value="DUF502"/>
    <property type="match status" value="1"/>
</dbReference>
<evidence type="ECO:0000256" key="1">
    <source>
        <dbReference type="SAM" id="Phobius"/>
    </source>
</evidence>